<comment type="caution">
    <text evidence="1">The sequence shown here is derived from an EMBL/GenBank/DDBJ whole genome shotgun (WGS) entry which is preliminary data.</text>
</comment>
<dbReference type="EMBL" id="MNPJ01000017">
    <property type="protein sequence ID" value="OQS54722.1"/>
    <property type="molecule type" value="Genomic_DNA"/>
</dbReference>
<organism evidence="1 2">
    <name type="scientific">Ecytonucleospora hepatopenaei</name>
    <dbReference type="NCBI Taxonomy" id="646526"/>
    <lineage>
        <taxon>Eukaryota</taxon>
        <taxon>Fungi</taxon>
        <taxon>Fungi incertae sedis</taxon>
        <taxon>Microsporidia</taxon>
        <taxon>Enterocytozoonidae</taxon>
        <taxon>Ecytonucleospora</taxon>
    </lineage>
</organism>
<dbReference type="Proteomes" id="UP000192758">
    <property type="component" value="Unassembled WGS sequence"/>
</dbReference>
<evidence type="ECO:0000313" key="1">
    <source>
        <dbReference type="EMBL" id="OQS54722.1"/>
    </source>
</evidence>
<reference evidence="1 2" key="1">
    <citation type="journal article" date="2017" name="Environ. Microbiol.">
        <title>Decay of the glycolytic pathway and adaptation to intranuclear parasitism within Enterocytozoonidae microsporidia.</title>
        <authorList>
            <person name="Wiredu Boakye D."/>
            <person name="Jaroenlak P."/>
            <person name="Prachumwat A."/>
            <person name="Williams T.A."/>
            <person name="Bateman K.S."/>
            <person name="Itsathitphaisarn O."/>
            <person name="Sritunyalucksana K."/>
            <person name="Paszkiewicz K.H."/>
            <person name="Moore K.A."/>
            <person name="Stentiford G.D."/>
            <person name="Williams B.A."/>
        </authorList>
    </citation>
    <scope>NUCLEOTIDE SEQUENCE [LARGE SCALE GENOMIC DNA]</scope>
    <source>
        <strain evidence="1 2">TH1</strain>
    </source>
</reference>
<sequence length="189" mass="20732">MTKPMHNNCMTTNISGCESSLGLNANKNFNAGFAGLGGNNSIGGINGMDGMNGMDGFDSMFGNKDVFMSATSTNIYSLPDPQGLVKAVEDATAVYLSIKDHLRTVLEKIKLYLQRSAVLLAELTADIKSQYSELRDTVKKHNRESSDHIRSVLAKKIINLRASLMDKISNFENIRKWQMTVTCSISTTL</sequence>
<evidence type="ECO:0000313" key="2">
    <source>
        <dbReference type="Proteomes" id="UP000192758"/>
    </source>
</evidence>
<keyword evidence="2" id="KW-1185">Reference proteome</keyword>
<name>A0A1W0E6A9_9MICR</name>
<protein>
    <submittedName>
        <fullName evidence="1">Uncharacterized protein</fullName>
    </submittedName>
</protein>
<dbReference type="VEuPathDB" id="MicrosporidiaDB:EHP00_2323"/>
<proteinExistence type="predicted"/>
<gene>
    <name evidence="1" type="ORF">EHP00_2323</name>
</gene>
<accession>A0A1W0E6A9</accession>
<dbReference type="OrthoDB" id="10438769at2759"/>
<dbReference type="AlphaFoldDB" id="A0A1W0E6A9"/>